<dbReference type="InterPro" id="IPR018859">
    <property type="entry name" value="BAR_dom-cont"/>
</dbReference>
<proteinExistence type="predicted"/>
<evidence type="ECO:0000313" key="3">
    <source>
        <dbReference type="Proteomes" id="UP000662931"/>
    </source>
</evidence>
<evidence type="ECO:0000256" key="1">
    <source>
        <dbReference type="SAM" id="Coils"/>
    </source>
</evidence>
<feature type="coiled-coil region" evidence="1">
    <location>
        <begin position="243"/>
        <end position="304"/>
    </location>
</feature>
<dbReference type="OrthoDB" id="5549748at2759"/>
<dbReference type="Pfam" id="PF10455">
    <property type="entry name" value="BAR_2"/>
    <property type="match status" value="1"/>
</dbReference>
<protein>
    <submittedName>
        <fullName evidence="2">Uncharacterized protein</fullName>
    </submittedName>
</protein>
<accession>A0A875SBN1</accession>
<organism evidence="2 3">
    <name type="scientific">Eeniella nana</name>
    <name type="common">Yeast</name>
    <name type="synonym">Brettanomyces nanus</name>
    <dbReference type="NCBI Taxonomy" id="13502"/>
    <lineage>
        <taxon>Eukaryota</taxon>
        <taxon>Fungi</taxon>
        <taxon>Dikarya</taxon>
        <taxon>Ascomycota</taxon>
        <taxon>Saccharomycotina</taxon>
        <taxon>Pichiomycetes</taxon>
        <taxon>Pichiales</taxon>
        <taxon>Pichiaceae</taxon>
        <taxon>Brettanomyces</taxon>
    </lineage>
</organism>
<dbReference type="RefSeq" id="XP_038780494.1">
    <property type="nucleotide sequence ID" value="XM_038924566.1"/>
</dbReference>
<keyword evidence="1" id="KW-0175">Coiled coil</keyword>
<gene>
    <name evidence="2" type="ORF">FOA43_004323</name>
</gene>
<dbReference type="AlphaFoldDB" id="A0A875SBN1"/>
<dbReference type="KEGG" id="bnn:FOA43_004323"/>
<sequence>MSFSFNFQSLQKSLEKTTKSLTSTLQENLGNLPSANEVTSSFQSNMNHIGKEVSNLKPILKRTQRSLQEKFGSISDISELPQEYKDLEKQVDDLQGFYKKMIKATQQYEIESYDYPPNVRESLNDYTKIINEKFTGLSQATTTSEAEAVLLAPRKEQYPKTFAHQFSKVLKSSREAFLSKKTTGNDAEETDPTESESALSKALLLISNSQYKLGDERLEEDKLIISEFNNKITNILRVDFVKADKLRRKVETARLNFDTVRSEIKELQKGDETVEVPETQSKKLENCEDELVNATELAVEAMKELIKPGEPLNLLTIFSKIQLNYHKNVTEELSSLVDSLTTLPADTKDGEEE</sequence>
<evidence type="ECO:0000313" key="2">
    <source>
        <dbReference type="EMBL" id="QPG76929.1"/>
    </source>
</evidence>
<dbReference type="EMBL" id="CP064815">
    <property type="protein sequence ID" value="QPG76929.1"/>
    <property type="molecule type" value="Genomic_DNA"/>
</dbReference>
<dbReference type="InterPro" id="IPR027267">
    <property type="entry name" value="AH/BAR_dom_sf"/>
</dbReference>
<reference evidence="2" key="1">
    <citation type="submission" date="2020-10" db="EMBL/GenBank/DDBJ databases">
        <authorList>
            <person name="Roach M.J.R."/>
        </authorList>
    </citation>
    <scope>NUCLEOTIDE SEQUENCE</scope>
    <source>
        <strain evidence="2">CBS 1945</strain>
    </source>
</reference>
<dbReference type="SUPFAM" id="SSF103657">
    <property type="entry name" value="BAR/IMD domain-like"/>
    <property type="match status" value="1"/>
</dbReference>
<keyword evidence="3" id="KW-1185">Reference proteome</keyword>
<dbReference type="GeneID" id="62197723"/>
<dbReference type="Gene3D" id="1.20.1270.60">
    <property type="entry name" value="Arfaptin homology (AH) domain/BAR domain"/>
    <property type="match status" value="1"/>
</dbReference>
<dbReference type="Proteomes" id="UP000662931">
    <property type="component" value="Chromosome 4"/>
</dbReference>
<name>A0A875SBN1_EENNA</name>